<dbReference type="GO" id="GO:0005953">
    <property type="term" value="C:CAAX-protein geranylgeranyltransferase complex"/>
    <property type="evidence" value="ECO:0007669"/>
    <property type="project" value="TreeGrafter"/>
</dbReference>
<evidence type="ECO:0000256" key="3">
    <source>
        <dbReference type="ARBA" id="ARBA00022602"/>
    </source>
</evidence>
<dbReference type="PANTHER" id="PTHR11774">
    <property type="entry name" value="GERANYLGERANYL TRANSFERASE TYPE BETA SUBUNIT"/>
    <property type="match status" value="1"/>
</dbReference>
<dbReference type="VEuPathDB" id="FungiDB:BDEG_26605"/>
<keyword evidence="5" id="KW-0479">Metal-binding</keyword>
<sequence length="238" mass="26541">MTYTALALLLTLEDDLSRVDREAIIGSLARLQCEDGCFSPTLDSYEKDMRFLYCACAISFILSDWRGVNKIKAREYIMASRAFDYGYGQGPGHESHGGSTYCAIASLWLMNDLGDDVINKEKTIFWLLSRQETGFQGRINKAPDTCYSFWVGACLEMLGSYQQIVDVNALHEFLILTHSKHGGYSKIPKNYPDILHSYMGFAGLAISGKPGLGKLVSALGISQRSFDFWKNLGLKARS</sequence>
<evidence type="ECO:0000256" key="2">
    <source>
        <dbReference type="ARBA" id="ARBA00010497"/>
    </source>
</evidence>
<keyword evidence="3" id="KW-0637">Prenyltransferase</keyword>
<evidence type="ECO:0000313" key="10">
    <source>
        <dbReference type="Proteomes" id="UP000077115"/>
    </source>
</evidence>
<dbReference type="SUPFAM" id="SSF48239">
    <property type="entry name" value="Terpenoid cyclases/Protein prenyltransferases"/>
    <property type="match status" value="1"/>
</dbReference>
<reference evidence="9 10" key="2">
    <citation type="submission" date="2016-05" db="EMBL/GenBank/DDBJ databases">
        <title>Lineage-specific infection strategies underlie the spectrum of fungal disease in amphibians.</title>
        <authorList>
            <person name="Cuomo C.A."/>
            <person name="Farrer R.A."/>
            <person name="James T."/>
            <person name="Longcore J."/>
            <person name="Birren B."/>
        </authorList>
    </citation>
    <scope>NUCLEOTIDE SEQUENCE [LARGE SCALE GENOMIC DNA]</scope>
    <source>
        <strain evidence="9 10">JEL423</strain>
    </source>
</reference>
<dbReference type="OrthoDB" id="24893at2759"/>
<dbReference type="InterPro" id="IPR008930">
    <property type="entry name" value="Terpenoid_cyclase/PrenylTrfase"/>
</dbReference>
<accession>A0A177WUY3</accession>
<dbReference type="InterPro" id="IPR045089">
    <property type="entry name" value="PGGT1B-like"/>
</dbReference>
<protein>
    <recommendedName>
        <fullName evidence="8">Prenyltransferase alpha-alpha toroid domain-containing protein</fullName>
    </recommendedName>
</protein>
<comment type="similarity">
    <text evidence="2">Belongs to the protein prenyltransferase subunit beta family.</text>
</comment>
<dbReference type="EMBL" id="DS022309">
    <property type="protein sequence ID" value="OAJ43231.1"/>
    <property type="molecule type" value="Genomic_DNA"/>
</dbReference>
<evidence type="ECO:0000259" key="8">
    <source>
        <dbReference type="Pfam" id="PF00432"/>
    </source>
</evidence>
<dbReference type="Gene3D" id="1.50.10.20">
    <property type="match status" value="1"/>
</dbReference>
<organism evidence="9 10">
    <name type="scientific">Batrachochytrium dendrobatidis (strain JEL423)</name>
    <dbReference type="NCBI Taxonomy" id="403673"/>
    <lineage>
        <taxon>Eukaryota</taxon>
        <taxon>Fungi</taxon>
        <taxon>Fungi incertae sedis</taxon>
        <taxon>Chytridiomycota</taxon>
        <taxon>Chytridiomycota incertae sedis</taxon>
        <taxon>Chytridiomycetes</taxon>
        <taxon>Rhizophydiales</taxon>
        <taxon>Rhizophydiales incertae sedis</taxon>
        <taxon>Batrachochytrium</taxon>
    </lineage>
</organism>
<gene>
    <name evidence="9" type="ORF">BDEG_26605</name>
</gene>
<dbReference type="GO" id="GO:0046872">
    <property type="term" value="F:metal ion binding"/>
    <property type="evidence" value="ECO:0007669"/>
    <property type="project" value="UniProtKB-KW"/>
</dbReference>
<dbReference type="Proteomes" id="UP000077115">
    <property type="component" value="Unassembled WGS sequence"/>
</dbReference>
<evidence type="ECO:0000256" key="5">
    <source>
        <dbReference type="ARBA" id="ARBA00022723"/>
    </source>
</evidence>
<keyword evidence="4" id="KW-0808">Transferase</keyword>
<keyword evidence="6" id="KW-0677">Repeat</keyword>
<dbReference type="InterPro" id="IPR001330">
    <property type="entry name" value="Prenyltrans"/>
</dbReference>
<keyword evidence="7" id="KW-0862">Zinc</keyword>
<dbReference type="AlphaFoldDB" id="A0A177WUY3"/>
<reference evidence="9 10" key="1">
    <citation type="submission" date="2006-10" db="EMBL/GenBank/DDBJ databases">
        <title>The Genome Sequence of Batrachochytrium dendrobatidis JEL423.</title>
        <authorList>
            <consortium name="The Broad Institute Genome Sequencing Platform"/>
            <person name="Birren B."/>
            <person name="Lander E."/>
            <person name="Galagan J."/>
            <person name="Cuomo C."/>
            <person name="Devon K."/>
            <person name="Jaffe D."/>
            <person name="Butler J."/>
            <person name="Alvarez P."/>
            <person name="Gnerre S."/>
            <person name="Grabherr M."/>
            <person name="Kleber M."/>
            <person name="Mauceli E."/>
            <person name="Brockman W."/>
            <person name="Young S."/>
            <person name="LaButti K."/>
            <person name="Sykes S."/>
            <person name="DeCaprio D."/>
            <person name="Crawford M."/>
            <person name="Koehrsen M."/>
            <person name="Engels R."/>
            <person name="Montgomery P."/>
            <person name="Pearson M."/>
            <person name="Howarth C."/>
            <person name="Larson L."/>
            <person name="White J."/>
            <person name="O'Leary S."/>
            <person name="Kodira C."/>
            <person name="Zeng Q."/>
            <person name="Yandava C."/>
            <person name="Alvarado L."/>
            <person name="Longcore J."/>
            <person name="James T."/>
        </authorList>
    </citation>
    <scope>NUCLEOTIDE SEQUENCE [LARGE SCALE GENOMIC DNA]</scope>
    <source>
        <strain evidence="9 10">JEL423</strain>
    </source>
</reference>
<dbReference type="eggNOG" id="KOG0367">
    <property type="taxonomic scope" value="Eukaryota"/>
</dbReference>
<evidence type="ECO:0000256" key="7">
    <source>
        <dbReference type="ARBA" id="ARBA00022833"/>
    </source>
</evidence>
<evidence type="ECO:0000256" key="4">
    <source>
        <dbReference type="ARBA" id="ARBA00022679"/>
    </source>
</evidence>
<name>A0A177WUY3_BATDL</name>
<comment type="cofactor">
    <cofactor evidence="1">
        <name>Zn(2+)</name>
        <dbReference type="ChEBI" id="CHEBI:29105"/>
    </cofactor>
</comment>
<proteinExistence type="inferred from homology"/>
<evidence type="ECO:0000256" key="1">
    <source>
        <dbReference type="ARBA" id="ARBA00001947"/>
    </source>
</evidence>
<evidence type="ECO:0000313" key="9">
    <source>
        <dbReference type="EMBL" id="OAJ43231.1"/>
    </source>
</evidence>
<feature type="domain" description="Prenyltransferase alpha-alpha toroid" evidence="8">
    <location>
        <begin position="1"/>
        <end position="216"/>
    </location>
</feature>
<evidence type="ECO:0000256" key="6">
    <source>
        <dbReference type="ARBA" id="ARBA00022737"/>
    </source>
</evidence>
<dbReference type="GO" id="GO:0004662">
    <property type="term" value="F:CAAX-protein geranylgeranyltransferase activity"/>
    <property type="evidence" value="ECO:0007669"/>
    <property type="project" value="TreeGrafter"/>
</dbReference>
<dbReference type="PANTHER" id="PTHR11774:SF4">
    <property type="entry name" value="GERANYLGERANYL TRANSFERASE TYPE-1 SUBUNIT BETA"/>
    <property type="match status" value="1"/>
</dbReference>
<dbReference type="Pfam" id="PF00432">
    <property type="entry name" value="Prenyltrans"/>
    <property type="match status" value="1"/>
</dbReference>
<dbReference type="STRING" id="403673.A0A177WUY3"/>